<sequence>MKKKITRRDFLNGAAIAIAAGGTLSPSTLLALEQAKQSASPTGPGKDYYPPTLTGIRGSHKGSFEVSHQLAWANQKPDHYQPLNEEYDLIVVGAGISGLAAAYFYRQQHGADKKILIVDNHDDFGGHAKRNEFQHGDRTLLGVGGSVNLEAYAFSDTVNRVLEELGVDLDKLNAARDPNYILSNFNADSGYFLNKKYFGQNKIVQGNWAKLWSGDEQALELLNELGLPAEQQQRLRDLITGEKDLLDDLSLLETIDYIAATSYEKFLVSRAGLTQETLMLFEPFNKILMGVGTDSVSVEEGILLGYPGANSVGYTGQLANTLLNYAKEDLRFPIFPDGNASIARLLVRKLIPEVAPGNTMEDIIDARFDYSQLDRSGSAVRIRLNSTAVNVKNVNGGVEMSYVQNGKPSTLKGKHSILACYNGLIPHLCPELPENQKENLQYGVKVPLVMTNVLLRSGKTVNASGPAQYHCPGSYFAVVSKAPPVNLGNYQDNSEGSNPLVLWMCHAPAPRNNGEQNTRDLFRLGRHSLYRTSFDTYEQEVKQQLTAMFGANGFDADRDIEAITVNRWSHGYAYSYSTLFDPDWEEGKTPHELGRAPIGRISIANSDSEASASVQAAIDTAERAVGELNQANKSKDSNTLSSKP</sequence>
<keyword evidence="1" id="KW-0732">Signal</keyword>
<dbReference type="Gene3D" id="3.50.50.60">
    <property type="entry name" value="FAD/NAD(P)-binding domain"/>
    <property type="match status" value="1"/>
</dbReference>
<gene>
    <name evidence="2" type="ORF">BST96_02735</name>
</gene>
<dbReference type="RefSeq" id="WP_085757213.1">
    <property type="nucleotide sequence ID" value="NZ_CP019343.1"/>
</dbReference>
<accession>A0A1X9NB20</accession>
<dbReference type="KEGG" id="osg:BST96_02735"/>
<dbReference type="AlphaFoldDB" id="A0A1X9NB20"/>
<dbReference type="InterPro" id="IPR036188">
    <property type="entry name" value="FAD/NAD-bd_sf"/>
</dbReference>
<dbReference type="InterPro" id="IPR006311">
    <property type="entry name" value="TAT_signal"/>
</dbReference>
<dbReference type="STRING" id="716816.BST96_02735"/>
<dbReference type="PANTHER" id="PTHR43563">
    <property type="entry name" value="AMINE OXIDASE"/>
    <property type="match status" value="1"/>
</dbReference>
<dbReference type="InterPro" id="IPR019546">
    <property type="entry name" value="TAT_signal_bac_arc"/>
</dbReference>
<dbReference type="EMBL" id="CP019343">
    <property type="protein sequence ID" value="ARN73115.1"/>
    <property type="molecule type" value="Genomic_DNA"/>
</dbReference>
<evidence type="ECO:0000313" key="2">
    <source>
        <dbReference type="EMBL" id="ARN73115.1"/>
    </source>
</evidence>
<dbReference type="GO" id="GO:0016491">
    <property type="term" value="F:oxidoreductase activity"/>
    <property type="evidence" value="ECO:0007669"/>
    <property type="project" value="UniProtKB-ARBA"/>
</dbReference>
<name>A0A1X9NB20_9GAMM</name>
<proteinExistence type="predicted"/>
<dbReference type="PROSITE" id="PS51318">
    <property type="entry name" value="TAT"/>
    <property type="match status" value="1"/>
</dbReference>
<dbReference type="Pfam" id="PF13450">
    <property type="entry name" value="NAD_binding_8"/>
    <property type="match status" value="1"/>
</dbReference>
<reference evidence="2 3" key="1">
    <citation type="submission" date="2016-11" db="EMBL/GenBank/DDBJ databases">
        <title>Trade-off between light-utilization and light-protection in marine flavobacteria.</title>
        <authorList>
            <person name="Kumagai Y."/>
        </authorList>
    </citation>
    <scope>NUCLEOTIDE SEQUENCE [LARGE SCALE GENOMIC DNA]</scope>
    <source>
        <strain evidence="2 3">NBRC 107125</strain>
    </source>
</reference>
<evidence type="ECO:0000256" key="1">
    <source>
        <dbReference type="ARBA" id="ARBA00022729"/>
    </source>
</evidence>
<dbReference type="SUPFAM" id="SSF51905">
    <property type="entry name" value="FAD/NAD(P)-binding domain"/>
    <property type="match status" value="2"/>
</dbReference>
<dbReference type="InterPro" id="IPR050703">
    <property type="entry name" value="Flavin_MAO"/>
</dbReference>
<evidence type="ECO:0000313" key="3">
    <source>
        <dbReference type="Proteomes" id="UP000193450"/>
    </source>
</evidence>
<dbReference type="PANTHER" id="PTHR43563:SF1">
    <property type="entry name" value="AMINE OXIDASE [FLAVIN-CONTAINING] B"/>
    <property type="match status" value="1"/>
</dbReference>
<dbReference type="Proteomes" id="UP000193450">
    <property type="component" value="Chromosome"/>
</dbReference>
<protein>
    <submittedName>
        <fullName evidence="2">Tat pathway signal sequence domain protein</fullName>
    </submittedName>
</protein>
<keyword evidence="3" id="KW-1185">Reference proteome</keyword>
<dbReference type="NCBIfam" id="TIGR01409">
    <property type="entry name" value="TAT_signal_seq"/>
    <property type="match status" value="1"/>
</dbReference>
<dbReference type="OrthoDB" id="231484at2"/>
<organism evidence="2 3">
    <name type="scientific">Oceanicoccus sagamiensis</name>
    <dbReference type="NCBI Taxonomy" id="716816"/>
    <lineage>
        <taxon>Bacteria</taxon>
        <taxon>Pseudomonadati</taxon>
        <taxon>Pseudomonadota</taxon>
        <taxon>Gammaproteobacteria</taxon>
        <taxon>Cellvibrionales</taxon>
        <taxon>Spongiibacteraceae</taxon>
        <taxon>Oceanicoccus</taxon>
    </lineage>
</organism>